<organism evidence="2 3">
    <name type="scientific">Teredinibacter turnerae (strain ATCC 39867 / T7901)</name>
    <dbReference type="NCBI Taxonomy" id="377629"/>
    <lineage>
        <taxon>Bacteria</taxon>
        <taxon>Pseudomonadati</taxon>
        <taxon>Pseudomonadota</taxon>
        <taxon>Gammaproteobacteria</taxon>
        <taxon>Cellvibrionales</taxon>
        <taxon>Cellvibrionaceae</taxon>
        <taxon>Teredinibacter</taxon>
    </lineage>
</organism>
<keyword evidence="1" id="KW-1133">Transmembrane helix</keyword>
<dbReference type="STRING" id="377629.TERTU_4731"/>
<evidence type="ECO:0000313" key="3">
    <source>
        <dbReference type="Proteomes" id="UP000009080"/>
    </source>
</evidence>
<name>C5BKK9_TERTT</name>
<keyword evidence="1" id="KW-0472">Membrane</keyword>
<dbReference type="eggNOG" id="ENOG5031DMD">
    <property type="taxonomic scope" value="Bacteria"/>
</dbReference>
<reference evidence="2 3" key="1">
    <citation type="journal article" date="2009" name="PLoS ONE">
        <title>The complete genome of Teredinibacter turnerae T7901: an intracellular endosymbiont of marine wood-boring bivalves (shipworms).</title>
        <authorList>
            <person name="Yang J.C."/>
            <person name="Madupu R."/>
            <person name="Durkin A.S."/>
            <person name="Ekborg N.A."/>
            <person name="Pedamallu C.S."/>
            <person name="Hostetler J.B."/>
            <person name="Radune D."/>
            <person name="Toms B.S."/>
            <person name="Henrissat B."/>
            <person name="Coutinho P.M."/>
            <person name="Schwarz S."/>
            <person name="Field L."/>
            <person name="Trindade-Silva A.E."/>
            <person name="Soares C.A.G."/>
            <person name="Elshahawi S."/>
            <person name="Hanora A."/>
            <person name="Schmidt E.W."/>
            <person name="Haygood M.G."/>
            <person name="Posfai J."/>
            <person name="Benner J."/>
            <person name="Madinger C."/>
            <person name="Nove J."/>
            <person name="Anton B."/>
            <person name="Chaudhary K."/>
            <person name="Foster J."/>
            <person name="Holman A."/>
            <person name="Kumar S."/>
            <person name="Lessard P.A."/>
            <person name="Luyten Y.A."/>
            <person name="Slatko B."/>
            <person name="Wood N."/>
            <person name="Wu B."/>
            <person name="Teplitski M."/>
            <person name="Mougous J.D."/>
            <person name="Ward N."/>
            <person name="Eisen J.A."/>
            <person name="Badger J.H."/>
            <person name="Distel D.L."/>
        </authorList>
    </citation>
    <scope>NUCLEOTIDE SEQUENCE [LARGE SCALE GENOMIC DNA]</scope>
    <source>
        <strain evidence="3">ATCC 39867 / T7901</strain>
    </source>
</reference>
<dbReference type="KEGG" id="ttu:TERTU_4731"/>
<protein>
    <submittedName>
        <fullName evidence="2">Uncharacterized protein</fullName>
    </submittedName>
</protein>
<dbReference type="RefSeq" id="WP_015819175.1">
    <property type="nucleotide sequence ID" value="NC_012997.1"/>
</dbReference>
<accession>C5BKK9</accession>
<gene>
    <name evidence="2" type="ordered locus">TERTU_4731</name>
</gene>
<keyword evidence="3" id="KW-1185">Reference proteome</keyword>
<dbReference type="EMBL" id="CP001614">
    <property type="protein sequence ID" value="ACR13062.1"/>
    <property type="molecule type" value="Genomic_DNA"/>
</dbReference>
<feature type="transmembrane region" description="Helical" evidence="1">
    <location>
        <begin position="12"/>
        <end position="35"/>
    </location>
</feature>
<sequence>MELLDRVSARTIALAGIVLFFTFLLIDTIGFKLWATILVTWLPSSLCSIA</sequence>
<evidence type="ECO:0000256" key="1">
    <source>
        <dbReference type="SAM" id="Phobius"/>
    </source>
</evidence>
<evidence type="ECO:0000313" key="2">
    <source>
        <dbReference type="EMBL" id="ACR13062.1"/>
    </source>
</evidence>
<dbReference type="Proteomes" id="UP000009080">
    <property type="component" value="Chromosome"/>
</dbReference>
<proteinExistence type="predicted"/>
<keyword evidence="1" id="KW-0812">Transmembrane</keyword>
<dbReference type="AlphaFoldDB" id="C5BKK9"/>
<dbReference type="HOGENOM" id="CLU_3123673_0_0_6"/>